<evidence type="ECO:0000313" key="3">
    <source>
        <dbReference type="Proteomes" id="UP000823896"/>
    </source>
</evidence>
<dbReference type="CDD" id="cd00198">
    <property type="entry name" value="vWFA"/>
    <property type="match status" value="1"/>
</dbReference>
<dbReference type="Gene3D" id="3.40.50.410">
    <property type="entry name" value="von Willebrand factor, type A domain"/>
    <property type="match status" value="1"/>
</dbReference>
<accession>A0A9D2NQ02</accession>
<protein>
    <submittedName>
        <fullName evidence="2">VWA domain-containing protein</fullName>
    </submittedName>
</protein>
<dbReference type="Proteomes" id="UP000823896">
    <property type="component" value="Unassembled WGS sequence"/>
</dbReference>
<comment type="caution">
    <text evidence="2">The sequence shown here is derived from an EMBL/GenBank/DDBJ whole genome shotgun (WGS) entry which is preliminary data.</text>
</comment>
<gene>
    <name evidence="2" type="ORF">H9702_04710</name>
</gene>
<proteinExistence type="predicted"/>
<dbReference type="AlphaFoldDB" id="A0A9D2NQ02"/>
<dbReference type="EMBL" id="DWWM01000028">
    <property type="protein sequence ID" value="HJC36415.1"/>
    <property type="molecule type" value="Genomic_DNA"/>
</dbReference>
<sequence>MKNEICELVFVLDRSGSMYGLESDTAGGFNRVLEEQKNGKGKVFVTTVLFNHQTEVLHEHVPIDAMPEMTAEDVASGGSTALLDALGSSIEMTISRQRRCQPHQRADRVLFVIMTDGLENASTRWTYAQLQRLIEQEKEGHGWEFLFLGANMDAVKEASRLGIAPERTASFINDSEGIEINFRCVSKAMKYFRACEELDESGWKSEIEHDQCRRG</sequence>
<name>A0A9D2NQ02_9FIRM</name>
<dbReference type="PROSITE" id="PS50234">
    <property type="entry name" value="VWFA"/>
    <property type="match status" value="1"/>
</dbReference>
<dbReference type="InterPro" id="IPR036465">
    <property type="entry name" value="vWFA_dom_sf"/>
</dbReference>
<evidence type="ECO:0000313" key="2">
    <source>
        <dbReference type="EMBL" id="HJC36415.1"/>
    </source>
</evidence>
<dbReference type="SUPFAM" id="SSF53300">
    <property type="entry name" value="vWA-like"/>
    <property type="match status" value="1"/>
</dbReference>
<reference evidence="2" key="2">
    <citation type="submission" date="2021-04" db="EMBL/GenBank/DDBJ databases">
        <authorList>
            <person name="Gilroy R."/>
        </authorList>
    </citation>
    <scope>NUCLEOTIDE SEQUENCE</scope>
    <source>
        <strain evidence="2">CHK187-11901</strain>
    </source>
</reference>
<feature type="domain" description="VWFA" evidence="1">
    <location>
        <begin position="7"/>
        <end position="189"/>
    </location>
</feature>
<dbReference type="InterPro" id="IPR002035">
    <property type="entry name" value="VWF_A"/>
</dbReference>
<reference evidence="2" key="1">
    <citation type="journal article" date="2021" name="PeerJ">
        <title>Extensive microbial diversity within the chicken gut microbiome revealed by metagenomics and culture.</title>
        <authorList>
            <person name="Gilroy R."/>
            <person name="Ravi A."/>
            <person name="Getino M."/>
            <person name="Pursley I."/>
            <person name="Horton D.L."/>
            <person name="Alikhan N.F."/>
            <person name="Baker D."/>
            <person name="Gharbi K."/>
            <person name="Hall N."/>
            <person name="Watson M."/>
            <person name="Adriaenssens E.M."/>
            <person name="Foster-Nyarko E."/>
            <person name="Jarju S."/>
            <person name="Secka A."/>
            <person name="Antonio M."/>
            <person name="Oren A."/>
            <person name="Chaudhuri R.R."/>
            <person name="La Ragione R."/>
            <person name="Hildebrand F."/>
            <person name="Pallen M.J."/>
        </authorList>
    </citation>
    <scope>NUCLEOTIDE SEQUENCE</scope>
    <source>
        <strain evidence="2">CHK187-11901</strain>
    </source>
</reference>
<evidence type="ECO:0000259" key="1">
    <source>
        <dbReference type="PROSITE" id="PS50234"/>
    </source>
</evidence>
<organism evidence="2 3">
    <name type="scientific">Candidatus Merdibacter merdavium</name>
    <dbReference type="NCBI Taxonomy" id="2838692"/>
    <lineage>
        <taxon>Bacteria</taxon>
        <taxon>Bacillati</taxon>
        <taxon>Bacillota</taxon>
        <taxon>Erysipelotrichia</taxon>
        <taxon>Erysipelotrichales</taxon>
        <taxon>Erysipelotrichaceae</taxon>
        <taxon>Merdibacter</taxon>
    </lineage>
</organism>